<reference evidence="2 4" key="1">
    <citation type="journal article" date="2003" name="J. Gen. Virol.">
        <title>The human cytomegalovirus genome revisited: comparison with the chimpanzee cytomegalovirus genome.</title>
        <authorList>
            <person name="Davison A.J."/>
            <person name="Dolan A."/>
            <person name="Akter P."/>
            <person name="Addison C."/>
            <person name="Dargan D.J."/>
            <person name="Alcendor D.J."/>
            <person name="McGeoch D.J."/>
            <person name="Hayward G.S."/>
        </authorList>
    </citation>
    <scope>NUCLEOTIDE SEQUENCE [LARGE SCALE GENOMIC DNA]</scope>
    <source>
        <strain evidence="2">Heberling</strain>
    </source>
</reference>
<dbReference type="EMBL" id="MZ151943">
    <property type="protein sequence ID" value="QXV67753.1"/>
    <property type="molecule type" value="Genomic_DNA"/>
</dbReference>
<dbReference type="OrthoDB" id="34732at10239"/>
<dbReference type="GeneID" id="935554"/>
<dbReference type="RefSeq" id="NP_612645.1">
    <property type="nucleotide sequence ID" value="NC_003521.1"/>
</dbReference>
<proteinExistence type="predicted"/>
<name>Q8QS86_9BETA</name>
<dbReference type="KEGG" id="vg:935554"/>
<evidence type="ECO:0000313" key="3">
    <source>
        <dbReference type="EMBL" id="QXV67753.1"/>
    </source>
</evidence>
<feature type="transmembrane region" description="Helical" evidence="1">
    <location>
        <begin position="176"/>
        <end position="202"/>
    </location>
</feature>
<evidence type="ECO:0000313" key="2">
    <source>
        <dbReference type="EMBL" id="AAM00651.1"/>
    </source>
</evidence>
<reference evidence="3" key="2">
    <citation type="submission" date="2021-05" db="EMBL/GenBank/DDBJ databases">
        <title>Cloning and multi-omic analysis of chimpanzee cytomegalovirus: a resource for comparative functional genomics.</title>
        <authorList>
            <person name="Phan Q.V."/>
        </authorList>
    </citation>
    <scope>NUCLEOTIDE SEQUENCE</scope>
    <source>
        <strain evidence="3">Heberling</strain>
    </source>
</reference>
<keyword evidence="4" id="KW-1185">Reference proteome</keyword>
<keyword evidence="1" id="KW-1133">Transmembrane helix</keyword>
<dbReference type="Proteomes" id="UP000099188">
    <property type="component" value="Segment"/>
</dbReference>
<sequence length="232" mass="26426">MKRDALTLKYVVSTAFCILSSAKPTPTTDALGPLRLRDTYTTCETRNRTLASRLNTTGHSVSWVRYALPGHKPTQTMPLCSITDAAHSTTRDVRKARFICTRHSMTLYNVTVEDMGMYVLTDEYTGDAESFYFFIFSRAVCEAYATRCAFWKYLDNRCQTLKPAGTNPPPNDLRDWWLNISIHCAWIAGLLIIVASLVGFLLRLRRVGVQNAYRRLSNRDTEPLLQFDAYSE</sequence>
<protein>
    <submittedName>
        <fullName evidence="2">Membrane glycoprotein RL11</fullName>
    </submittedName>
</protein>
<keyword evidence="1" id="KW-0812">Transmembrane</keyword>
<accession>Q8QS86</accession>
<gene>
    <name evidence="2" type="primary">RL11</name>
    <name evidence="2" type="ORF">CCMVgp003</name>
</gene>
<evidence type="ECO:0000313" key="4">
    <source>
        <dbReference type="Proteomes" id="UP000099188"/>
    </source>
</evidence>
<dbReference type="EMBL" id="AF480884">
    <property type="protein sequence ID" value="AAM00651.1"/>
    <property type="molecule type" value="Genomic_DNA"/>
</dbReference>
<keyword evidence="1" id="KW-0472">Membrane</keyword>
<evidence type="ECO:0000256" key="1">
    <source>
        <dbReference type="SAM" id="Phobius"/>
    </source>
</evidence>
<organism evidence="2 4">
    <name type="scientific">Panine betaherpesvirus 2</name>
    <name type="common">Chimpanzee cytomegalovirus</name>
    <dbReference type="NCBI Taxonomy" id="188763"/>
    <lineage>
        <taxon>Viruses</taxon>
        <taxon>Duplodnaviria</taxon>
        <taxon>Heunggongvirae</taxon>
        <taxon>Peploviricota</taxon>
        <taxon>Herviviricetes</taxon>
        <taxon>Herpesvirales</taxon>
        <taxon>Orthoherpesviridae</taxon>
        <taxon>Betaherpesvirinae</taxon>
        <taxon>Cytomegalovirus</taxon>
        <taxon>Cytomegalovirus paninebeta2</taxon>
    </lineage>
</organism>